<name>A0AA37SLW0_9BACT</name>
<dbReference type="PROSITE" id="PS00188">
    <property type="entry name" value="BIOTIN"/>
    <property type="match status" value="1"/>
</dbReference>
<evidence type="ECO:0000313" key="4">
    <source>
        <dbReference type="Proteomes" id="UP001156666"/>
    </source>
</evidence>
<dbReference type="EMBL" id="BSOH01000001">
    <property type="protein sequence ID" value="GLR15802.1"/>
    <property type="molecule type" value="Genomic_DNA"/>
</dbReference>
<dbReference type="Pfam" id="PF00364">
    <property type="entry name" value="Biotin_lipoyl"/>
    <property type="match status" value="1"/>
</dbReference>
<dbReference type="SUPFAM" id="SSF51230">
    <property type="entry name" value="Single hybrid motif"/>
    <property type="match status" value="1"/>
</dbReference>
<evidence type="ECO:0000259" key="2">
    <source>
        <dbReference type="PROSITE" id="PS50968"/>
    </source>
</evidence>
<accession>A0AA37SLW0</accession>
<dbReference type="PROSITE" id="PS50968">
    <property type="entry name" value="BIOTINYL_LIPOYL"/>
    <property type="match status" value="1"/>
</dbReference>
<evidence type="ECO:0000313" key="3">
    <source>
        <dbReference type="EMBL" id="GLR15802.1"/>
    </source>
</evidence>
<gene>
    <name evidence="3" type="ORF">GCM10007940_04170</name>
</gene>
<reference evidence="3" key="2">
    <citation type="submission" date="2023-01" db="EMBL/GenBank/DDBJ databases">
        <title>Draft genome sequence of Portibacter lacus strain NBRC 108769.</title>
        <authorList>
            <person name="Sun Q."/>
            <person name="Mori K."/>
        </authorList>
    </citation>
    <scope>NUCLEOTIDE SEQUENCE</scope>
    <source>
        <strain evidence="3">NBRC 108769</strain>
    </source>
</reference>
<reference evidence="3" key="1">
    <citation type="journal article" date="2014" name="Int. J. Syst. Evol. Microbiol.">
        <title>Complete genome sequence of Corynebacterium casei LMG S-19264T (=DSM 44701T), isolated from a smear-ripened cheese.</title>
        <authorList>
            <consortium name="US DOE Joint Genome Institute (JGI-PGF)"/>
            <person name="Walter F."/>
            <person name="Albersmeier A."/>
            <person name="Kalinowski J."/>
            <person name="Ruckert C."/>
        </authorList>
    </citation>
    <scope>NUCLEOTIDE SEQUENCE</scope>
    <source>
        <strain evidence="3">NBRC 108769</strain>
    </source>
</reference>
<dbReference type="InterPro" id="IPR000089">
    <property type="entry name" value="Biotin_lipoyl"/>
</dbReference>
<organism evidence="3 4">
    <name type="scientific">Portibacter lacus</name>
    <dbReference type="NCBI Taxonomy" id="1099794"/>
    <lineage>
        <taxon>Bacteria</taxon>
        <taxon>Pseudomonadati</taxon>
        <taxon>Bacteroidota</taxon>
        <taxon>Saprospiria</taxon>
        <taxon>Saprospirales</taxon>
        <taxon>Haliscomenobacteraceae</taxon>
        <taxon>Portibacter</taxon>
    </lineage>
</organism>
<dbReference type="FunFam" id="2.40.50.100:FF:000003">
    <property type="entry name" value="Acetyl-CoA carboxylase biotin carboxyl carrier protein"/>
    <property type="match status" value="1"/>
</dbReference>
<evidence type="ECO:0000256" key="1">
    <source>
        <dbReference type="ARBA" id="ARBA00023267"/>
    </source>
</evidence>
<dbReference type="PANTHER" id="PTHR45266:SF3">
    <property type="entry name" value="OXALOACETATE DECARBOXYLASE ALPHA CHAIN"/>
    <property type="match status" value="1"/>
</dbReference>
<keyword evidence="4" id="KW-1185">Reference proteome</keyword>
<dbReference type="InterPro" id="IPR001882">
    <property type="entry name" value="Biotin_BS"/>
</dbReference>
<protein>
    <recommendedName>
        <fullName evidence="2">Lipoyl-binding domain-containing protein</fullName>
    </recommendedName>
</protein>
<dbReference type="Gene3D" id="2.40.50.100">
    <property type="match status" value="1"/>
</dbReference>
<dbReference type="InterPro" id="IPR011053">
    <property type="entry name" value="Single_hybrid_motif"/>
</dbReference>
<sequence>MAGEIIYINEDRTLEGNFHFASEKLVNYRVDNKNYEAEIITSSDPKEIKVRINGKTHHISIQTELDVLISNMGLNIINKPNAGNINSPMPGLVIDIFIKEGDVVDEDQPLVILEAMKMENIIKANGKGVVKSIKIKKGDKVEKAQLMIEIDSEA</sequence>
<feature type="domain" description="Lipoyl-binding" evidence="2">
    <location>
        <begin position="74"/>
        <end position="151"/>
    </location>
</feature>
<proteinExistence type="predicted"/>
<dbReference type="CDD" id="cd06850">
    <property type="entry name" value="biotinyl_domain"/>
    <property type="match status" value="1"/>
</dbReference>
<dbReference type="InterPro" id="IPR050709">
    <property type="entry name" value="Biotin_Carboxyl_Carrier/Decarb"/>
</dbReference>
<comment type="caution">
    <text evidence="3">The sequence shown here is derived from an EMBL/GenBank/DDBJ whole genome shotgun (WGS) entry which is preliminary data.</text>
</comment>
<dbReference type="Proteomes" id="UP001156666">
    <property type="component" value="Unassembled WGS sequence"/>
</dbReference>
<dbReference type="RefSeq" id="WP_235294620.1">
    <property type="nucleotide sequence ID" value="NZ_BSOH01000001.1"/>
</dbReference>
<keyword evidence="1" id="KW-0092">Biotin</keyword>
<dbReference type="AlphaFoldDB" id="A0AA37SLW0"/>
<dbReference type="PANTHER" id="PTHR45266">
    <property type="entry name" value="OXALOACETATE DECARBOXYLASE ALPHA CHAIN"/>
    <property type="match status" value="1"/>
</dbReference>